<dbReference type="InterPro" id="IPR036736">
    <property type="entry name" value="ACP-like_sf"/>
</dbReference>
<keyword evidence="6" id="KW-0028">Amino-acid biosynthesis</keyword>
<dbReference type="SUPFAM" id="SSF53383">
    <property type="entry name" value="PLP-dependent transferases"/>
    <property type="match status" value="1"/>
</dbReference>
<keyword evidence="3" id="KW-0596">Phosphopantetheine</keyword>
<comment type="pathway">
    <text evidence="1">Amino-acid biosynthesis; L-histidine biosynthesis; L-histidine from 5-phospho-alpha-D-ribose 1-diphosphate: step 7/9.</text>
</comment>
<dbReference type="InterPro" id="IPR004838">
    <property type="entry name" value="NHTrfase_class1_PyrdxlP-BS"/>
</dbReference>
<dbReference type="GO" id="GO:0004400">
    <property type="term" value="F:histidinol-phosphate transaminase activity"/>
    <property type="evidence" value="ECO:0007669"/>
    <property type="project" value="UniProtKB-EC"/>
</dbReference>
<evidence type="ECO:0000256" key="1">
    <source>
        <dbReference type="ARBA" id="ARBA00005011"/>
    </source>
</evidence>
<dbReference type="PANTHER" id="PTHR43643:SF6">
    <property type="entry name" value="HISTIDINOL-PHOSPHATE AMINOTRANSFERASE"/>
    <property type="match status" value="1"/>
</dbReference>
<evidence type="ECO:0000256" key="8">
    <source>
        <dbReference type="ARBA" id="ARBA00022898"/>
    </source>
</evidence>
<dbReference type="PANTHER" id="PTHR43643">
    <property type="entry name" value="HISTIDINOL-PHOSPHATE AMINOTRANSFERASE 2"/>
    <property type="match status" value="1"/>
</dbReference>
<dbReference type="AlphaFoldDB" id="A0A8J3YHV9"/>
<evidence type="ECO:0000256" key="9">
    <source>
        <dbReference type="ARBA" id="ARBA00023102"/>
    </source>
</evidence>
<evidence type="ECO:0000256" key="3">
    <source>
        <dbReference type="ARBA" id="ARBA00022450"/>
    </source>
</evidence>
<evidence type="ECO:0000256" key="10">
    <source>
        <dbReference type="ARBA" id="ARBA00047481"/>
    </source>
</evidence>
<dbReference type="GO" id="GO:0000105">
    <property type="term" value="P:L-histidine biosynthetic process"/>
    <property type="evidence" value="ECO:0007669"/>
    <property type="project" value="UniProtKB-KW"/>
</dbReference>
<keyword evidence="14" id="KW-1185">Reference proteome</keyword>
<evidence type="ECO:0000313" key="13">
    <source>
        <dbReference type="EMBL" id="GIJ44241.1"/>
    </source>
</evidence>
<accession>A0A8J3YHV9</accession>
<evidence type="ECO:0000256" key="5">
    <source>
        <dbReference type="ARBA" id="ARBA00022576"/>
    </source>
</evidence>
<evidence type="ECO:0000259" key="12">
    <source>
        <dbReference type="PROSITE" id="PS50075"/>
    </source>
</evidence>
<dbReference type="InterPro" id="IPR009081">
    <property type="entry name" value="PP-bd_ACP"/>
</dbReference>
<keyword evidence="9" id="KW-0368">Histidine biosynthesis</keyword>
<dbReference type="GO" id="GO:0030170">
    <property type="term" value="F:pyridoxal phosphate binding"/>
    <property type="evidence" value="ECO:0007669"/>
    <property type="project" value="InterPro"/>
</dbReference>
<comment type="similarity">
    <text evidence="11">Belongs to the class-I pyridoxal-phosphate-dependent aminotransferase family.</text>
</comment>
<evidence type="ECO:0000256" key="6">
    <source>
        <dbReference type="ARBA" id="ARBA00022605"/>
    </source>
</evidence>
<organism evidence="13 14">
    <name type="scientific">Virgisporangium aliadipatigenens</name>
    <dbReference type="NCBI Taxonomy" id="741659"/>
    <lineage>
        <taxon>Bacteria</taxon>
        <taxon>Bacillati</taxon>
        <taxon>Actinomycetota</taxon>
        <taxon>Actinomycetes</taxon>
        <taxon>Micromonosporales</taxon>
        <taxon>Micromonosporaceae</taxon>
        <taxon>Virgisporangium</taxon>
    </lineage>
</organism>
<dbReference type="EC" id="2.6.1.-" evidence="11"/>
<dbReference type="PROSITE" id="PS00105">
    <property type="entry name" value="AA_TRANSFER_CLASS_1"/>
    <property type="match status" value="1"/>
</dbReference>
<dbReference type="InterPro" id="IPR004839">
    <property type="entry name" value="Aminotransferase_I/II_large"/>
</dbReference>
<evidence type="ECO:0000256" key="11">
    <source>
        <dbReference type="RuleBase" id="RU000481"/>
    </source>
</evidence>
<dbReference type="PROSITE" id="PS50075">
    <property type="entry name" value="CARRIER"/>
    <property type="match status" value="1"/>
</dbReference>
<dbReference type="Pfam" id="PF00550">
    <property type="entry name" value="PP-binding"/>
    <property type="match status" value="1"/>
</dbReference>
<feature type="domain" description="Carrier" evidence="12">
    <location>
        <begin position="7"/>
        <end position="82"/>
    </location>
</feature>
<dbReference type="InterPro" id="IPR050106">
    <property type="entry name" value="HistidinolP_aminotransfase"/>
</dbReference>
<dbReference type="Gene3D" id="3.90.1150.10">
    <property type="entry name" value="Aspartate Aminotransferase, domain 1"/>
    <property type="match status" value="1"/>
</dbReference>
<dbReference type="GO" id="GO:0031177">
    <property type="term" value="F:phosphopantetheine binding"/>
    <property type="evidence" value="ECO:0007669"/>
    <property type="project" value="InterPro"/>
</dbReference>
<dbReference type="Gene3D" id="1.10.1200.10">
    <property type="entry name" value="ACP-like"/>
    <property type="match status" value="1"/>
</dbReference>
<comment type="catalytic activity">
    <reaction evidence="10">
        <text>L-histidinol phosphate + 2-oxoglutarate = 3-(imidazol-4-yl)-2-oxopropyl phosphate + L-glutamate</text>
        <dbReference type="Rhea" id="RHEA:23744"/>
        <dbReference type="ChEBI" id="CHEBI:16810"/>
        <dbReference type="ChEBI" id="CHEBI:29985"/>
        <dbReference type="ChEBI" id="CHEBI:57766"/>
        <dbReference type="ChEBI" id="CHEBI:57980"/>
        <dbReference type="EC" id="2.6.1.9"/>
    </reaction>
</comment>
<dbReference type="SMART" id="SM00823">
    <property type="entry name" value="PKS_PP"/>
    <property type="match status" value="1"/>
</dbReference>
<evidence type="ECO:0000313" key="14">
    <source>
        <dbReference type="Proteomes" id="UP000619260"/>
    </source>
</evidence>
<keyword evidence="4" id="KW-0597">Phosphoprotein</keyword>
<gene>
    <name evidence="13" type="primary">hisC_1</name>
    <name evidence="13" type="ORF">Val02_11270</name>
</gene>
<dbReference type="Gene3D" id="3.40.640.10">
    <property type="entry name" value="Type I PLP-dependent aspartate aminotransferase-like (Major domain)"/>
    <property type="match status" value="1"/>
</dbReference>
<comment type="cofactor">
    <cofactor evidence="11">
        <name>pyridoxal 5'-phosphate</name>
        <dbReference type="ChEBI" id="CHEBI:597326"/>
    </cofactor>
</comment>
<keyword evidence="8" id="KW-0663">Pyridoxal phosphate</keyword>
<comment type="caution">
    <text evidence="13">The sequence shown here is derived from an EMBL/GenBank/DDBJ whole genome shotgun (WGS) entry which is preliminary data.</text>
</comment>
<evidence type="ECO:0000256" key="2">
    <source>
        <dbReference type="ARBA" id="ARBA00007970"/>
    </source>
</evidence>
<reference evidence="13" key="1">
    <citation type="submission" date="2021-01" db="EMBL/GenBank/DDBJ databases">
        <title>Whole genome shotgun sequence of Virgisporangium aliadipatigenens NBRC 105644.</title>
        <authorList>
            <person name="Komaki H."/>
            <person name="Tamura T."/>
        </authorList>
    </citation>
    <scope>NUCLEOTIDE SEQUENCE</scope>
    <source>
        <strain evidence="13">NBRC 105644</strain>
    </source>
</reference>
<proteinExistence type="inferred from homology"/>
<keyword evidence="5 11" id="KW-0032">Aminotransferase</keyword>
<dbReference type="Proteomes" id="UP000619260">
    <property type="component" value="Unassembled WGS sequence"/>
</dbReference>
<dbReference type="InterPro" id="IPR015421">
    <property type="entry name" value="PyrdxlP-dep_Trfase_major"/>
</dbReference>
<dbReference type="InterPro" id="IPR015422">
    <property type="entry name" value="PyrdxlP-dep_Trfase_small"/>
</dbReference>
<dbReference type="CDD" id="cd00609">
    <property type="entry name" value="AAT_like"/>
    <property type="match status" value="1"/>
</dbReference>
<dbReference type="EMBL" id="BOPF01000003">
    <property type="protein sequence ID" value="GIJ44241.1"/>
    <property type="molecule type" value="Genomic_DNA"/>
</dbReference>
<dbReference type="InterPro" id="IPR020806">
    <property type="entry name" value="PKS_PP-bd"/>
</dbReference>
<keyword evidence="7 11" id="KW-0808">Transferase</keyword>
<evidence type="ECO:0000256" key="4">
    <source>
        <dbReference type="ARBA" id="ARBA00022553"/>
    </source>
</evidence>
<protein>
    <recommendedName>
        <fullName evidence="11">Aminotransferase</fullName>
        <ecNumber evidence="11">2.6.1.-</ecNumber>
    </recommendedName>
</protein>
<dbReference type="Pfam" id="PF00155">
    <property type="entry name" value="Aminotran_1_2"/>
    <property type="match status" value="1"/>
</dbReference>
<comment type="similarity">
    <text evidence="2">Belongs to the class-II pyridoxal-phosphate-dependent aminotransferase family. Histidinol-phosphate aminotransferase subfamily.</text>
</comment>
<sequence>MAADTASMATAIRRVVRTVAIETLGVRDVGGDDDLQRLGLDSLIATILAVSLQEELGIHVPLAVVLEHPVVDDLVRVIQDGDDRAPTSTEVRLDYNESPIGPPPRAVAELRERAGDLHRYPRDLEPEVTREVAAHFGVDPGDVLLTNGVDEAVDLLLHDVAEIWTVAPGFDGYAQRAAVHDRAVHTIPLDDRWQPVAPPLAFAGSRAVFLAQPNNPTGNLFPRAWVEEVTAVADLVFLDETYLEFSDSPSFAPLLRSRPNLVLFKSFSKAFGLAGARLGALVGATQRIAPLRERRAFYSVDSLSLASVAGALADADHRAELKRHMAGARTAYLDALRSSEVFAEVRDTQTNFLLARCPTPQHSAAVTDRLAQQGVRVRRCADFGLPQWIRVSIGSYEALDALSNALARLRLP</sequence>
<dbReference type="SUPFAM" id="SSF47336">
    <property type="entry name" value="ACP-like"/>
    <property type="match status" value="1"/>
</dbReference>
<name>A0A8J3YHV9_9ACTN</name>
<dbReference type="InterPro" id="IPR015424">
    <property type="entry name" value="PyrdxlP-dep_Trfase"/>
</dbReference>
<evidence type="ECO:0000256" key="7">
    <source>
        <dbReference type="ARBA" id="ARBA00022679"/>
    </source>
</evidence>